<keyword evidence="1" id="KW-0808">Transferase</keyword>
<sequence>MLNSFDVEKMSLEEIYRFPNQPVQVTGNYYWNILNLFSEVKKTMHSSIQQDHTRVESMSIDTSLYLCITKI</sequence>
<dbReference type="AlphaFoldDB" id="A0A1I4NGM6"/>
<evidence type="ECO:0000313" key="2">
    <source>
        <dbReference type="Proteomes" id="UP000198565"/>
    </source>
</evidence>
<keyword evidence="2" id="KW-1185">Reference proteome</keyword>
<accession>A0A1I4NGM6</accession>
<proteinExistence type="predicted"/>
<reference evidence="2" key="1">
    <citation type="submission" date="2016-10" db="EMBL/GenBank/DDBJ databases">
        <authorList>
            <person name="Varghese N."/>
            <person name="Submissions S."/>
        </authorList>
    </citation>
    <scope>NUCLEOTIDE SEQUENCE [LARGE SCALE GENOMIC DNA]</scope>
    <source>
        <strain evidence="2">CGMCC 1.4250</strain>
    </source>
</reference>
<name>A0A1I4NGM6_9BACI</name>
<evidence type="ECO:0000313" key="1">
    <source>
        <dbReference type="EMBL" id="SFM14460.1"/>
    </source>
</evidence>
<organism evidence="1 2">
    <name type="scientific">Gracilibacillus orientalis</name>
    <dbReference type="NCBI Taxonomy" id="334253"/>
    <lineage>
        <taxon>Bacteria</taxon>
        <taxon>Bacillati</taxon>
        <taxon>Bacillota</taxon>
        <taxon>Bacilli</taxon>
        <taxon>Bacillales</taxon>
        <taxon>Bacillaceae</taxon>
        <taxon>Gracilibacillus</taxon>
    </lineage>
</organism>
<keyword evidence="1" id="KW-0418">Kinase</keyword>
<dbReference type="Proteomes" id="UP000198565">
    <property type="component" value="Unassembled WGS sequence"/>
</dbReference>
<protein>
    <submittedName>
        <fullName evidence="1">Rhamnulokinase/L-fuculokinase</fullName>
    </submittedName>
</protein>
<dbReference type="GO" id="GO:0016301">
    <property type="term" value="F:kinase activity"/>
    <property type="evidence" value="ECO:0007669"/>
    <property type="project" value="UniProtKB-KW"/>
</dbReference>
<dbReference type="EMBL" id="FOTR01000008">
    <property type="protein sequence ID" value="SFM14460.1"/>
    <property type="molecule type" value="Genomic_DNA"/>
</dbReference>
<gene>
    <name evidence="1" type="ORF">SAMN04487943_108187</name>
</gene>
<dbReference type="STRING" id="334253.SAMN04487943_108187"/>